<sequence length="333" mass="36761">MGVLFPDNVNRANRVNQLASDIAQLQSQIKEAVEDARTQDERALEILDRLSKKLGFETLDEFLQGAQDMLTPEDRAKYLELKREFENQDLSVDISLKVGTGIAVIGFLSGRTATAISVLFSRSLIVVSFRAIGIGLVKILSASVSEGVGLIRSGMNILRATLKGKALAGKVARVARGLRVAGKVLLYLGFAFDLITIIYDAIGGDRQRDEFRAATKELCVRRFTVKEIQQYSRIALSFESDAKAIIDLADSLQELVDEGLIDQAAANKKVAEKMEDLEPKLSSAIDAVDDTTIWEMLAIQDAESQIAWTDEDPNLSEILRIIDEEIDQDEKNL</sequence>
<gene>
    <name evidence="2" type="ORF">CPB84DRAFT_1827986</name>
</gene>
<evidence type="ECO:0000256" key="1">
    <source>
        <dbReference type="SAM" id="Coils"/>
    </source>
</evidence>
<comment type="caution">
    <text evidence="2">The sequence shown here is derived from an EMBL/GenBank/DDBJ whole genome shotgun (WGS) entry which is preliminary data.</text>
</comment>
<organism evidence="2 3">
    <name type="scientific">Gymnopilus junonius</name>
    <name type="common">Spectacular rustgill mushroom</name>
    <name type="synonym">Gymnopilus spectabilis subsp. junonius</name>
    <dbReference type="NCBI Taxonomy" id="109634"/>
    <lineage>
        <taxon>Eukaryota</taxon>
        <taxon>Fungi</taxon>
        <taxon>Dikarya</taxon>
        <taxon>Basidiomycota</taxon>
        <taxon>Agaricomycotina</taxon>
        <taxon>Agaricomycetes</taxon>
        <taxon>Agaricomycetidae</taxon>
        <taxon>Agaricales</taxon>
        <taxon>Agaricineae</taxon>
        <taxon>Hymenogastraceae</taxon>
        <taxon>Gymnopilus</taxon>
    </lineage>
</organism>
<accession>A0A9P5NF70</accession>
<keyword evidence="1" id="KW-0175">Coiled coil</keyword>
<dbReference type="AlphaFoldDB" id="A0A9P5NF70"/>
<dbReference type="Proteomes" id="UP000724874">
    <property type="component" value="Unassembled WGS sequence"/>
</dbReference>
<reference evidence="2" key="1">
    <citation type="submission" date="2020-11" db="EMBL/GenBank/DDBJ databases">
        <authorList>
            <consortium name="DOE Joint Genome Institute"/>
            <person name="Ahrendt S."/>
            <person name="Riley R."/>
            <person name="Andreopoulos W."/>
            <person name="LaButti K."/>
            <person name="Pangilinan J."/>
            <person name="Ruiz-duenas F.J."/>
            <person name="Barrasa J.M."/>
            <person name="Sanchez-Garcia M."/>
            <person name="Camarero S."/>
            <person name="Miyauchi S."/>
            <person name="Serrano A."/>
            <person name="Linde D."/>
            <person name="Babiker R."/>
            <person name="Drula E."/>
            <person name="Ayuso-Fernandez I."/>
            <person name="Pacheco R."/>
            <person name="Padilla G."/>
            <person name="Ferreira P."/>
            <person name="Barriuso J."/>
            <person name="Kellner H."/>
            <person name="Castanera R."/>
            <person name="Alfaro M."/>
            <person name="Ramirez L."/>
            <person name="Pisabarro A.G."/>
            <person name="Kuo A."/>
            <person name="Tritt A."/>
            <person name="Lipzen A."/>
            <person name="He G."/>
            <person name="Yan M."/>
            <person name="Ng V."/>
            <person name="Cullen D."/>
            <person name="Martin F."/>
            <person name="Rosso M.-N."/>
            <person name="Henrissat B."/>
            <person name="Hibbett D."/>
            <person name="Martinez A.T."/>
            <person name="Grigoriev I.V."/>
        </authorList>
    </citation>
    <scope>NUCLEOTIDE SEQUENCE</scope>
    <source>
        <strain evidence="2">AH 44721</strain>
    </source>
</reference>
<evidence type="ECO:0000313" key="3">
    <source>
        <dbReference type="Proteomes" id="UP000724874"/>
    </source>
</evidence>
<name>A0A9P5NF70_GYMJU</name>
<proteinExistence type="predicted"/>
<protein>
    <submittedName>
        <fullName evidence="2">Uncharacterized protein</fullName>
    </submittedName>
</protein>
<evidence type="ECO:0000313" key="2">
    <source>
        <dbReference type="EMBL" id="KAF8881849.1"/>
    </source>
</evidence>
<dbReference type="EMBL" id="JADNYJ010000128">
    <property type="protein sequence ID" value="KAF8881849.1"/>
    <property type="molecule type" value="Genomic_DNA"/>
</dbReference>
<dbReference type="OrthoDB" id="3516995at2759"/>
<feature type="coiled-coil region" evidence="1">
    <location>
        <begin position="15"/>
        <end position="42"/>
    </location>
</feature>
<keyword evidence="3" id="KW-1185">Reference proteome</keyword>